<evidence type="ECO:0000313" key="1">
    <source>
        <dbReference type="EMBL" id="KAH3672379.1"/>
    </source>
</evidence>
<reference evidence="1" key="1">
    <citation type="journal article" date="2021" name="Open Biol.">
        <title>Shared evolutionary footprints suggest mitochondrial oxidative damage underlies multiple complex I losses in fungi.</title>
        <authorList>
            <person name="Schikora-Tamarit M.A."/>
            <person name="Marcet-Houben M."/>
            <person name="Nosek J."/>
            <person name="Gabaldon T."/>
        </authorList>
    </citation>
    <scope>NUCLEOTIDE SEQUENCE</scope>
    <source>
        <strain evidence="1">CBS2887</strain>
    </source>
</reference>
<dbReference type="Proteomes" id="UP000774326">
    <property type="component" value="Unassembled WGS sequence"/>
</dbReference>
<protein>
    <submittedName>
        <fullName evidence="1">Uncharacterized protein</fullName>
    </submittedName>
</protein>
<organism evidence="1 2">
    <name type="scientific">Wickerhamomyces pijperi</name>
    <name type="common">Yeast</name>
    <name type="synonym">Pichia pijperi</name>
    <dbReference type="NCBI Taxonomy" id="599730"/>
    <lineage>
        <taxon>Eukaryota</taxon>
        <taxon>Fungi</taxon>
        <taxon>Dikarya</taxon>
        <taxon>Ascomycota</taxon>
        <taxon>Saccharomycotina</taxon>
        <taxon>Saccharomycetes</taxon>
        <taxon>Phaffomycetales</taxon>
        <taxon>Wickerhamomycetaceae</taxon>
        <taxon>Wickerhamomyces</taxon>
    </lineage>
</organism>
<accession>A0A9P8TB77</accession>
<reference evidence="1" key="2">
    <citation type="submission" date="2021-01" db="EMBL/GenBank/DDBJ databases">
        <authorList>
            <person name="Schikora-Tamarit M.A."/>
        </authorList>
    </citation>
    <scope>NUCLEOTIDE SEQUENCE</scope>
    <source>
        <strain evidence="1">CBS2887</strain>
    </source>
</reference>
<dbReference type="AlphaFoldDB" id="A0A9P8TB77"/>
<name>A0A9P8TB77_WICPI</name>
<sequence length="500" mass="58604">MTFKTFLDHMSWMFFRHITDYDRLTLFKSVPELETEYYTERTTRVVLIFCKESQPIPKSFASRYGKCNRFFVKVPDQFAYGENNAHTSKRCIEQIHDDLQGLIPTLKDLVSRDSDFDGHLLVEFAFDMDKDSIYHTSALYAHLFDLLNGFDHSLNIYKSNTELHMLTKSRDRRMTLFDAINKIYPTTKIGLERDLIKNRELYIKLRSPLIPLRNGKLLRSTVLFDGFDVMLREDIADLRTSRLKGINIITPCNDWSQDEQFIKAQAIIARASLASENKLQVAKEINQYTDRSIAPLGETVFGQYKRRKDEIEGDFYKFIMELERQRHLEPNLQRFENSLYTDPTVIKALFGMKHFIPADSLTIEDIGELYFVSEVMFKFFNSPSRRALRSPYSPEIQAKNKMFAQSIQDQCKFEYIFFHQDALKDILIKGEQETERSFQNLSVSPRFKEITIFGDHHEEPQYDQEEIEMHIIRDLRATAAIAIDHIYIPIVSQLISDSGT</sequence>
<evidence type="ECO:0000313" key="2">
    <source>
        <dbReference type="Proteomes" id="UP000774326"/>
    </source>
</evidence>
<dbReference type="EMBL" id="JAEUBG010005807">
    <property type="protein sequence ID" value="KAH3672379.1"/>
    <property type="molecule type" value="Genomic_DNA"/>
</dbReference>
<comment type="caution">
    <text evidence="1">The sequence shown here is derived from an EMBL/GenBank/DDBJ whole genome shotgun (WGS) entry which is preliminary data.</text>
</comment>
<keyword evidence="2" id="KW-1185">Reference proteome</keyword>
<gene>
    <name evidence="1" type="ORF">WICPIJ_010064</name>
</gene>
<proteinExistence type="predicted"/>